<dbReference type="Gene3D" id="3.30.420.340">
    <property type="entry name" value="UvrC, RNAse H endonuclease domain"/>
    <property type="match status" value="1"/>
</dbReference>
<keyword evidence="6 7" id="KW-0742">SOS response</keyword>
<dbReference type="GO" id="GO:0005737">
    <property type="term" value="C:cytoplasm"/>
    <property type="evidence" value="ECO:0007669"/>
    <property type="project" value="UniProtKB-SubCell"/>
</dbReference>
<dbReference type="PROSITE" id="PS50164">
    <property type="entry name" value="GIY_YIG"/>
    <property type="match status" value="1"/>
</dbReference>
<dbReference type="Pfam" id="PF14520">
    <property type="entry name" value="HHH_5"/>
    <property type="match status" value="1"/>
</dbReference>
<dbReference type="InterPro" id="IPR001162">
    <property type="entry name" value="UvrC_RNase_H_dom"/>
</dbReference>
<dbReference type="Pfam" id="PF08459">
    <property type="entry name" value="UvrC_RNaseH_dom"/>
    <property type="match status" value="1"/>
</dbReference>
<keyword evidence="4 7" id="KW-0267">Excision nuclease</keyword>
<dbReference type="SUPFAM" id="SSF82771">
    <property type="entry name" value="GIY-YIG endonuclease"/>
    <property type="match status" value="1"/>
</dbReference>
<reference evidence="11" key="1">
    <citation type="submission" date="2015-04" db="EMBL/GenBank/DDBJ databases">
        <authorList>
            <person name="Syromyatnikov M.Y."/>
            <person name="Popov V.N."/>
        </authorList>
    </citation>
    <scope>NUCLEOTIDE SEQUENCE</scope>
    <source>
        <strain evidence="11">MO-1</strain>
    </source>
</reference>
<evidence type="ECO:0000256" key="4">
    <source>
        <dbReference type="ARBA" id="ARBA00022881"/>
    </source>
</evidence>
<evidence type="ECO:0000256" key="7">
    <source>
        <dbReference type="HAMAP-Rule" id="MF_00203"/>
    </source>
</evidence>
<dbReference type="Pfam" id="PF02151">
    <property type="entry name" value="UVR"/>
    <property type="match status" value="1"/>
</dbReference>
<dbReference type="EMBL" id="LO017727">
    <property type="protein sequence ID" value="CRH04995.1"/>
    <property type="molecule type" value="Genomic_DNA"/>
</dbReference>
<feature type="domain" description="UVR" evidence="8">
    <location>
        <begin position="222"/>
        <end position="257"/>
    </location>
</feature>
<dbReference type="GO" id="GO:0006289">
    <property type="term" value="P:nucleotide-excision repair"/>
    <property type="evidence" value="ECO:0007669"/>
    <property type="project" value="UniProtKB-UniRule"/>
</dbReference>
<comment type="function">
    <text evidence="7">The UvrABC repair system catalyzes the recognition and processing of DNA lesions. UvrC both incises the 5' and 3' sides of the lesion. The N-terminal half is responsible for the 3' incision and the C-terminal half is responsible for the 5' incision.</text>
</comment>
<dbReference type="Gene3D" id="1.10.150.20">
    <property type="entry name" value="5' to 3' exonuclease, C-terminal subdomain"/>
    <property type="match status" value="1"/>
</dbReference>
<evidence type="ECO:0000256" key="3">
    <source>
        <dbReference type="ARBA" id="ARBA00022769"/>
    </source>
</evidence>
<dbReference type="InterPro" id="IPR000305">
    <property type="entry name" value="GIY-YIG_endonuc"/>
</dbReference>
<dbReference type="GO" id="GO:0009432">
    <property type="term" value="P:SOS response"/>
    <property type="evidence" value="ECO:0007669"/>
    <property type="project" value="UniProtKB-UniRule"/>
</dbReference>
<dbReference type="PANTHER" id="PTHR30562:SF1">
    <property type="entry name" value="UVRABC SYSTEM PROTEIN C"/>
    <property type="match status" value="1"/>
</dbReference>
<dbReference type="NCBIfam" id="TIGR00194">
    <property type="entry name" value="uvrC"/>
    <property type="match status" value="1"/>
</dbReference>
<dbReference type="FunFam" id="3.40.1440.10:FF:000001">
    <property type="entry name" value="UvrABC system protein C"/>
    <property type="match status" value="1"/>
</dbReference>
<dbReference type="NCBIfam" id="NF001824">
    <property type="entry name" value="PRK00558.1-5"/>
    <property type="match status" value="1"/>
</dbReference>
<dbReference type="InterPro" id="IPR038476">
    <property type="entry name" value="UvrC_RNase_H_dom_sf"/>
</dbReference>
<dbReference type="SUPFAM" id="SSF47781">
    <property type="entry name" value="RuvA domain 2-like"/>
    <property type="match status" value="1"/>
</dbReference>
<keyword evidence="2 7" id="KW-0227">DNA damage</keyword>
<keyword evidence="5 7" id="KW-0234">DNA repair</keyword>
<evidence type="ECO:0000259" key="9">
    <source>
        <dbReference type="PROSITE" id="PS50164"/>
    </source>
</evidence>
<dbReference type="AlphaFoldDB" id="A0A1S7LDL2"/>
<evidence type="ECO:0000259" key="8">
    <source>
        <dbReference type="PROSITE" id="PS50151"/>
    </source>
</evidence>
<sequence>MSEESSEQPAPQHSSDEELIREALKAEVRLLPLKPGVYRFFDHEGHIIYVGKAKALRNRVGSYFTQQAGHSAKTQVMVKLIRRLETTVTATENDALLLEANLIKQHQPRYNVLLKDNKSYPYLHLTTQHDFPRLALYRGDRKEAGRFFGPYPSVHAVRNTLKWLQKIFPVRQCEDTQYNHRTRPCLQYQIHRCGGPCCDRISQEKYGAIVAEVVLFLEGKDKQLVKALQQQMWQLAEARDFEGAGRIRDRIAQIKLIQEKRRLNLTGHVDLDAMSIAVEGGQTVVQLFFVRGGINLGNRAYYPDSRGEEDVSAILQAFINQFYLERPPPTEVLIDRELPEQELLQSALSERLGKRVRLHRPERGEKRSLVAMAAENALQSVRQQQAGQVQNRVLLEALQAEFNMPEQPSRIEIYDNSHIQDSEAVGAMVVFGPEGFIKNQYRKFNLEASGAADDTARMEVVLTRRFKRLKEGDEANWPDLVLLDGGIAQLNTALRVAEELQLSRGDVLFCAIAKGPERNAGREQLFLPDMTEPTILPHNSPLLMFLQRVRDEAHRFVIGYHRQKRGKRQTQSALDAIPGIGPKRKKALLHTFGSVRGVSQASLEEIAKVSGFSMELAQQVLEHLGVEQGSG</sequence>
<dbReference type="HAMAP" id="MF_00203">
    <property type="entry name" value="UvrC"/>
    <property type="match status" value="1"/>
</dbReference>
<feature type="domain" description="UvrC family homology region profile" evidence="10">
    <location>
        <begin position="274"/>
        <end position="496"/>
    </location>
</feature>
<dbReference type="InterPro" id="IPR035901">
    <property type="entry name" value="GIY-YIG_endonuc_sf"/>
</dbReference>
<keyword evidence="1 7" id="KW-0963">Cytoplasm</keyword>
<dbReference type="InterPro" id="IPR004791">
    <property type="entry name" value="UvrC"/>
</dbReference>
<evidence type="ECO:0000256" key="5">
    <source>
        <dbReference type="ARBA" id="ARBA00023204"/>
    </source>
</evidence>
<dbReference type="InterPro" id="IPR036876">
    <property type="entry name" value="UVR_dom_sf"/>
</dbReference>
<feature type="domain" description="GIY-YIG" evidence="9">
    <location>
        <begin position="33"/>
        <end position="112"/>
    </location>
</feature>
<accession>A0A1S7LDL2</accession>
<evidence type="ECO:0000259" key="10">
    <source>
        <dbReference type="PROSITE" id="PS50165"/>
    </source>
</evidence>
<dbReference type="GO" id="GO:0009381">
    <property type="term" value="F:excinuclease ABC activity"/>
    <property type="evidence" value="ECO:0007669"/>
    <property type="project" value="UniProtKB-UniRule"/>
</dbReference>
<dbReference type="InterPro" id="IPR050066">
    <property type="entry name" value="UvrABC_protein_C"/>
</dbReference>
<dbReference type="PROSITE" id="PS50151">
    <property type="entry name" value="UVR"/>
    <property type="match status" value="1"/>
</dbReference>
<name>A0A1S7LDL2_MAGMO</name>
<dbReference type="Gene3D" id="4.10.860.10">
    <property type="entry name" value="UVR domain"/>
    <property type="match status" value="1"/>
</dbReference>
<evidence type="ECO:0000256" key="6">
    <source>
        <dbReference type="ARBA" id="ARBA00023236"/>
    </source>
</evidence>
<dbReference type="SUPFAM" id="SSF46600">
    <property type="entry name" value="C-terminal UvrC-binding domain of UvrB"/>
    <property type="match status" value="1"/>
</dbReference>
<dbReference type="InterPro" id="IPR001943">
    <property type="entry name" value="UVR_dom"/>
</dbReference>
<dbReference type="InterPro" id="IPR003583">
    <property type="entry name" value="Hlx-hairpin-Hlx_DNA-bd_motif"/>
</dbReference>
<gene>
    <name evidence="7 11" type="primary">uvrC</name>
    <name evidence="11" type="ORF">MAGMO_0794</name>
</gene>
<dbReference type="InterPro" id="IPR010994">
    <property type="entry name" value="RuvA_2-like"/>
</dbReference>
<evidence type="ECO:0000256" key="2">
    <source>
        <dbReference type="ARBA" id="ARBA00022763"/>
    </source>
</evidence>
<dbReference type="PANTHER" id="PTHR30562">
    <property type="entry name" value="UVRC/OXIDOREDUCTASE"/>
    <property type="match status" value="1"/>
</dbReference>
<evidence type="ECO:0000256" key="1">
    <source>
        <dbReference type="ARBA" id="ARBA00022490"/>
    </source>
</evidence>
<comment type="subunit">
    <text evidence="7">Interacts with UvrB in an incision complex.</text>
</comment>
<dbReference type="SMART" id="SM00278">
    <property type="entry name" value="HhH1"/>
    <property type="match status" value="2"/>
</dbReference>
<keyword evidence="3 7" id="KW-0228">DNA excision</keyword>
<organism evidence="11">
    <name type="scientific">Magnetococcus massalia (strain MO-1)</name>
    <dbReference type="NCBI Taxonomy" id="451514"/>
    <lineage>
        <taxon>Bacteria</taxon>
        <taxon>Pseudomonadati</taxon>
        <taxon>Pseudomonadota</taxon>
        <taxon>Magnetococcia</taxon>
        <taxon>Magnetococcales</taxon>
        <taxon>Magnetococcaceae</taxon>
        <taxon>Magnetococcus</taxon>
    </lineage>
</organism>
<dbReference type="SMART" id="SM00465">
    <property type="entry name" value="GIYc"/>
    <property type="match status" value="1"/>
</dbReference>
<dbReference type="InterPro" id="IPR047296">
    <property type="entry name" value="GIY-YIG_UvrC_Cho"/>
</dbReference>
<comment type="subcellular location">
    <subcellularLocation>
        <location evidence="7">Cytoplasm</location>
    </subcellularLocation>
</comment>
<dbReference type="Gene3D" id="3.40.1440.10">
    <property type="entry name" value="GIY-YIG endonuclease"/>
    <property type="match status" value="1"/>
</dbReference>
<dbReference type="GO" id="GO:0003677">
    <property type="term" value="F:DNA binding"/>
    <property type="evidence" value="ECO:0007669"/>
    <property type="project" value="UniProtKB-UniRule"/>
</dbReference>
<dbReference type="Pfam" id="PF01541">
    <property type="entry name" value="GIY-YIG"/>
    <property type="match status" value="1"/>
</dbReference>
<dbReference type="CDD" id="cd10434">
    <property type="entry name" value="GIY-YIG_UvrC_Cho"/>
    <property type="match status" value="1"/>
</dbReference>
<dbReference type="Pfam" id="PF22920">
    <property type="entry name" value="UvrC_RNaseH"/>
    <property type="match status" value="1"/>
</dbReference>
<comment type="similarity">
    <text evidence="7">Belongs to the UvrC family.</text>
</comment>
<protein>
    <recommendedName>
        <fullName evidence="7">UvrABC system protein C</fullName>
        <shortName evidence="7">Protein UvrC</shortName>
    </recommendedName>
    <alternativeName>
        <fullName evidence="7">Excinuclease ABC subunit C</fullName>
    </alternativeName>
</protein>
<dbReference type="GO" id="GO:0009380">
    <property type="term" value="C:excinuclease repair complex"/>
    <property type="evidence" value="ECO:0007669"/>
    <property type="project" value="InterPro"/>
</dbReference>
<proteinExistence type="inferred from homology"/>
<evidence type="ECO:0000313" key="11">
    <source>
        <dbReference type="EMBL" id="CRH04995.1"/>
    </source>
</evidence>
<dbReference type="PROSITE" id="PS50165">
    <property type="entry name" value="UVRC"/>
    <property type="match status" value="1"/>
</dbReference>